<evidence type="ECO:0008006" key="3">
    <source>
        <dbReference type="Google" id="ProtNLM"/>
    </source>
</evidence>
<organism evidence="1 2">
    <name type="scientific">Calycomorphotria hydatis</name>
    <dbReference type="NCBI Taxonomy" id="2528027"/>
    <lineage>
        <taxon>Bacteria</taxon>
        <taxon>Pseudomonadati</taxon>
        <taxon>Planctomycetota</taxon>
        <taxon>Planctomycetia</taxon>
        <taxon>Planctomycetales</taxon>
        <taxon>Planctomycetaceae</taxon>
        <taxon>Calycomorphotria</taxon>
    </lineage>
</organism>
<keyword evidence="2" id="KW-1185">Reference proteome</keyword>
<dbReference type="EMBL" id="CP036316">
    <property type="protein sequence ID" value="QDT66687.1"/>
    <property type="molecule type" value="Genomic_DNA"/>
</dbReference>
<proteinExistence type="predicted"/>
<sequence>MKMTFSPNFYRTFFAVLSVCFLAGCFGKSVELPELAEVHGTVSIQGKPAKLIMVVFQPEAGGVASRGTTDADGKYSLRYGANGTGALFGKHQVRFSIADPEGNSTELPEKYSLDDASISVEVTSESPNEFDFELSD</sequence>
<protein>
    <recommendedName>
        <fullName evidence="3">Carboxypeptidase regulatory-like domain-containing protein</fullName>
    </recommendedName>
</protein>
<gene>
    <name evidence="1" type="ORF">V22_39580</name>
</gene>
<dbReference type="KEGG" id="chya:V22_39580"/>
<dbReference type="RefSeq" id="WP_145265968.1">
    <property type="nucleotide sequence ID" value="NZ_CP036316.1"/>
</dbReference>
<dbReference type="OrthoDB" id="288856at2"/>
<dbReference type="PROSITE" id="PS51257">
    <property type="entry name" value="PROKAR_LIPOPROTEIN"/>
    <property type="match status" value="1"/>
</dbReference>
<accession>A0A517TE91</accession>
<evidence type="ECO:0000313" key="1">
    <source>
        <dbReference type="EMBL" id="QDT66687.1"/>
    </source>
</evidence>
<reference evidence="1 2" key="1">
    <citation type="submission" date="2019-02" db="EMBL/GenBank/DDBJ databases">
        <title>Deep-cultivation of Planctomycetes and their phenomic and genomic characterization uncovers novel biology.</title>
        <authorList>
            <person name="Wiegand S."/>
            <person name="Jogler M."/>
            <person name="Boedeker C."/>
            <person name="Pinto D."/>
            <person name="Vollmers J."/>
            <person name="Rivas-Marin E."/>
            <person name="Kohn T."/>
            <person name="Peeters S.H."/>
            <person name="Heuer A."/>
            <person name="Rast P."/>
            <person name="Oberbeckmann S."/>
            <person name="Bunk B."/>
            <person name="Jeske O."/>
            <person name="Meyerdierks A."/>
            <person name="Storesund J.E."/>
            <person name="Kallscheuer N."/>
            <person name="Luecker S."/>
            <person name="Lage O.M."/>
            <person name="Pohl T."/>
            <person name="Merkel B.J."/>
            <person name="Hornburger P."/>
            <person name="Mueller R.-W."/>
            <person name="Bruemmer F."/>
            <person name="Labrenz M."/>
            <person name="Spormann A.M."/>
            <person name="Op den Camp H."/>
            <person name="Overmann J."/>
            <person name="Amann R."/>
            <person name="Jetten M.S.M."/>
            <person name="Mascher T."/>
            <person name="Medema M.H."/>
            <person name="Devos D.P."/>
            <person name="Kaster A.-K."/>
            <person name="Ovreas L."/>
            <person name="Rohde M."/>
            <person name="Galperin M.Y."/>
            <person name="Jogler C."/>
        </authorList>
    </citation>
    <scope>NUCLEOTIDE SEQUENCE [LARGE SCALE GENOMIC DNA]</scope>
    <source>
        <strain evidence="1 2">V22</strain>
    </source>
</reference>
<evidence type="ECO:0000313" key="2">
    <source>
        <dbReference type="Proteomes" id="UP000319976"/>
    </source>
</evidence>
<dbReference type="AlphaFoldDB" id="A0A517TE91"/>
<dbReference type="Proteomes" id="UP000319976">
    <property type="component" value="Chromosome"/>
</dbReference>
<name>A0A517TE91_9PLAN</name>